<keyword evidence="3" id="KW-1185">Reference proteome</keyword>
<evidence type="ECO:0000256" key="1">
    <source>
        <dbReference type="SAM" id="Phobius"/>
    </source>
</evidence>
<evidence type="ECO:0000313" key="3">
    <source>
        <dbReference type="Proteomes" id="UP001055025"/>
    </source>
</evidence>
<accession>A0AAV5B739</accession>
<protein>
    <submittedName>
        <fullName evidence="2">Uncharacterized protein</fullName>
    </submittedName>
</protein>
<comment type="caution">
    <text evidence="2">The sequence shown here is derived from an EMBL/GenBank/DDBJ whole genome shotgun (WGS) entry which is preliminary data.</text>
</comment>
<dbReference type="Proteomes" id="UP001055025">
    <property type="component" value="Unassembled WGS sequence"/>
</dbReference>
<dbReference type="AlphaFoldDB" id="A0AAV5B739"/>
<gene>
    <name evidence="2" type="ORF">ATOP_16080</name>
</gene>
<evidence type="ECO:0000313" key="2">
    <source>
        <dbReference type="EMBL" id="GJM55953.1"/>
    </source>
</evidence>
<sequence length="120" mass="13133">MRVESSSSAYKIDFILNPRTVALAGILSERLLLKNRYIDRPFAERLTDICWFAGIGLSALWTTLEVLGVLPYGSSDLAARVGSLVFFVLAALLALLCGSRGRLIWCVVCAVASLAWCFAF</sequence>
<keyword evidence="1" id="KW-0472">Membrane</keyword>
<keyword evidence="1" id="KW-1133">Transmembrane helix</keyword>
<name>A0AAV5B739_9ACTN</name>
<reference evidence="2" key="1">
    <citation type="journal article" date="2022" name="Int. J. Syst. Evol. Microbiol.">
        <title>Granulimonas faecalis gen. nov., sp. nov., and Leptogranulimonas caecicola gen. nov., sp. nov., novel lactate-producing Atopobiaceae bacteria isolated from mouse intestines, and an emended description of the family Atopobiaceae.</title>
        <authorList>
            <person name="Morinaga K."/>
            <person name="Kusada H."/>
            <person name="Sakamoto S."/>
            <person name="Murakami T."/>
            <person name="Toyoda A."/>
            <person name="Mori H."/>
            <person name="Meng X.Y."/>
            <person name="Takashino M."/>
            <person name="Murotomi K."/>
            <person name="Tamaki H."/>
        </authorList>
    </citation>
    <scope>NUCLEOTIDE SEQUENCE</scope>
    <source>
        <strain evidence="2">OPF53</strain>
    </source>
</reference>
<proteinExistence type="predicted"/>
<feature type="transmembrane region" description="Helical" evidence="1">
    <location>
        <begin position="49"/>
        <end position="71"/>
    </location>
</feature>
<keyword evidence="1" id="KW-0812">Transmembrane</keyword>
<feature type="transmembrane region" description="Helical" evidence="1">
    <location>
        <begin position="77"/>
        <end position="96"/>
    </location>
</feature>
<dbReference type="EMBL" id="BQKC01000001">
    <property type="protein sequence ID" value="GJM55953.1"/>
    <property type="molecule type" value="Genomic_DNA"/>
</dbReference>
<feature type="transmembrane region" description="Helical" evidence="1">
    <location>
        <begin position="103"/>
        <end position="119"/>
    </location>
</feature>
<organism evidence="2 3">
    <name type="scientific">Granulimonas faecalis</name>
    <dbReference type="NCBI Taxonomy" id="2894155"/>
    <lineage>
        <taxon>Bacteria</taxon>
        <taxon>Bacillati</taxon>
        <taxon>Actinomycetota</taxon>
        <taxon>Coriobacteriia</taxon>
        <taxon>Coriobacteriales</taxon>
        <taxon>Kribbibacteriaceae</taxon>
        <taxon>Granulimonas</taxon>
    </lineage>
</organism>